<evidence type="ECO:0000313" key="1">
    <source>
        <dbReference type="EMBL" id="CAG8459222.1"/>
    </source>
</evidence>
<comment type="caution">
    <text evidence="1">The sequence shown here is derived from an EMBL/GenBank/DDBJ whole genome shotgun (WGS) entry which is preliminary data.</text>
</comment>
<dbReference type="OrthoDB" id="2406389at2759"/>
<protein>
    <submittedName>
        <fullName evidence="1">7928_t:CDS:1</fullName>
    </submittedName>
</protein>
<sequence length="103" mass="12226">MLESLKSKVEEGELDYDEILKLQTIQGWIFRYSTQHRQKMAEKSVDMLGATKDVERFSTEQLINFLRTKNLYLNNNDYGKIRDERVTSFDFLQLTREILCAEP</sequence>
<keyword evidence="2" id="KW-1185">Reference proteome</keyword>
<organism evidence="1 2">
    <name type="scientific">Funneliformis caledonium</name>
    <dbReference type="NCBI Taxonomy" id="1117310"/>
    <lineage>
        <taxon>Eukaryota</taxon>
        <taxon>Fungi</taxon>
        <taxon>Fungi incertae sedis</taxon>
        <taxon>Mucoromycota</taxon>
        <taxon>Glomeromycotina</taxon>
        <taxon>Glomeromycetes</taxon>
        <taxon>Glomerales</taxon>
        <taxon>Glomeraceae</taxon>
        <taxon>Funneliformis</taxon>
    </lineage>
</organism>
<dbReference type="EMBL" id="CAJVPQ010000222">
    <property type="protein sequence ID" value="CAG8459222.1"/>
    <property type="molecule type" value="Genomic_DNA"/>
</dbReference>
<accession>A0A9N8VL50</accession>
<dbReference type="AlphaFoldDB" id="A0A9N8VL50"/>
<gene>
    <name evidence="1" type="ORF">FCALED_LOCUS1659</name>
</gene>
<proteinExistence type="predicted"/>
<reference evidence="1" key="1">
    <citation type="submission" date="2021-06" db="EMBL/GenBank/DDBJ databases">
        <authorList>
            <person name="Kallberg Y."/>
            <person name="Tangrot J."/>
            <person name="Rosling A."/>
        </authorList>
    </citation>
    <scope>NUCLEOTIDE SEQUENCE</scope>
    <source>
        <strain evidence="1">UK204</strain>
    </source>
</reference>
<dbReference type="Proteomes" id="UP000789570">
    <property type="component" value="Unassembled WGS sequence"/>
</dbReference>
<name>A0A9N8VL50_9GLOM</name>
<evidence type="ECO:0000313" key="2">
    <source>
        <dbReference type="Proteomes" id="UP000789570"/>
    </source>
</evidence>